<evidence type="ECO:0000256" key="1">
    <source>
        <dbReference type="ARBA" id="ARBA00023002"/>
    </source>
</evidence>
<dbReference type="GO" id="GO:0016020">
    <property type="term" value="C:membrane"/>
    <property type="evidence" value="ECO:0007669"/>
    <property type="project" value="TreeGrafter"/>
</dbReference>
<feature type="domain" description="Molybdopterin oxidoreductase" evidence="2">
    <location>
        <begin position="2"/>
        <end position="318"/>
    </location>
</feature>
<proteinExistence type="predicted"/>
<dbReference type="Gene3D" id="3.40.50.740">
    <property type="match status" value="1"/>
</dbReference>
<organism evidence="3 4">
    <name type="scientific">Vibrio ishigakensis</name>
    <dbReference type="NCBI Taxonomy" id="1481914"/>
    <lineage>
        <taxon>Bacteria</taxon>
        <taxon>Pseudomonadati</taxon>
        <taxon>Pseudomonadota</taxon>
        <taxon>Gammaproteobacteria</taxon>
        <taxon>Vibrionales</taxon>
        <taxon>Vibrionaceae</taxon>
        <taxon>Vibrio</taxon>
    </lineage>
</organism>
<comment type="caution">
    <text evidence="3">The sequence shown here is derived from an EMBL/GenBank/DDBJ whole genome shotgun (WGS) entry which is preliminary data.</text>
</comment>
<dbReference type="PANTHER" id="PTHR43105">
    <property type="entry name" value="RESPIRATORY NITRATE REDUCTASE"/>
    <property type="match status" value="1"/>
</dbReference>
<evidence type="ECO:0000313" key="3">
    <source>
        <dbReference type="EMBL" id="GAM57291.1"/>
    </source>
</evidence>
<reference evidence="3 4" key="2">
    <citation type="submission" date="2015-01" db="EMBL/GenBank/DDBJ databases">
        <authorList>
            <consortium name="NBRP consortium"/>
            <person name="Sawabe T."/>
            <person name="Meirelles P."/>
            <person name="Feng G."/>
            <person name="Sayaka M."/>
            <person name="Hattori M."/>
            <person name="Ohkuma M."/>
        </authorList>
    </citation>
    <scope>NUCLEOTIDE SEQUENCE [LARGE SCALE GENOMIC DNA]</scope>
    <source>
        <strain evidence="4">JCM 19231</strain>
    </source>
</reference>
<dbReference type="GO" id="GO:0016491">
    <property type="term" value="F:oxidoreductase activity"/>
    <property type="evidence" value="ECO:0007669"/>
    <property type="project" value="UniProtKB-KW"/>
</dbReference>
<reference evidence="3 4" key="1">
    <citation type="submission" date="2015-01" db="EMBL/GenBank/DDBJ databases">
        <title>Vibrio sp. C1 JCM 19231 whole genome shotgun sequence.</title>
        <authorList>
            <person name="Sawabe T."/>
            <person name="Meirelles P."/>
            <person name="Feng G."/>
            <person name="Sayaka M."/>
            <person name="Hattori M."/>
            <person name="Ohkuma M."/>
        </authorList>
    </citation>
    <scope>NUCLEOTIDE SEQUENCE [LARGE SCALE GENOMIC DNA]</scope>
    <source>
        <strain evidence="4">JCM 19231</strain>
    </source>
</reference>
<keyword evidence="1" id="KW-0560">Oxidoreductase</keyword>
<keyword evidence="4" id="KW-1185">Reference proteome</keyword>
<dbReference type="PANTHER" id="PTHR43105:SF9">
    <property type="entry name" value="NADPH-FE(3+) OXIDOREDUCTASE SUBUNIT ALPHA"/>
    <property type="match status" value="1"/>
</dbReference>
<protein>
    <submittedName>
        <fullName evidence="3">Assimilatory nitrate reductase large subunit</fullName>
    </submittedName>
</protein>
<sequence>MILVGSNLAWCHPVLFQRLRAAKQDNPDLKVVVIDPRVTETCSIADEHLAINSGSDVALFNGLLANLTTNGYLDAEYIEANTNGFEDALQSALLESEVEHKTGLTASQLARFYSDFATTDKVVTVYSQGVNQSSQGSDKVNSILNCHLATGKIGKVGCGPFSVTGQPNAMGGREVGALANTLTAHMEYDNPQHLRAISDFWGTENLASKPGLKAIDMFDAMLEGKIKAVWIMATNPMVSLPDSAKIEAALKACPFVVVSDCIADTATTRMADLLLPAQGWSEKSGTVTNSERRISRQRRVLPSPGMAKPDWWIVSQVGQRMGFGEAFDYLHEGEIFREYAKLTTLENSNGERDLNLIGLTKLDDQAIANSALNSGLS</sequence>
<dbReference type="InterPro" id="IPR050123">
    <property type="entry name" value="Prok_molybdopt-oxidoreductase"/>
</dbReference>
<evidence type="ECO:0000259" key="2">
    <source>
        <dbReference type="Pfam" id="PF00384"/>
    </source>
</evidence>
<dbReference type="InterPro" id="IPR006656">
    <property type="entry name" value="Mopterin_OxRdtase"/>
</dbReference>
<accession>A0A0B8NTV4</accession>
<evidence type="ECO:0000313" key="4">
    <source>
        <dbReference type="Proteomes" id="UP000031671"/>
    </source>
</evidence>
<dbReference type="Proteomes" id="UP000031671">
    <property type="component" value="Unassembled WGS sequence"/>
</dbReference>
<dbReference type="SUPFAM" id="SSF53706">
    <property type="entry name" value="Formate dehydrogenase/DMSO reductase, domains 1-3"/>
    <property type="match status" value="1"/>
</dbReference>
<name>A0A0B8NTV4_9VIBR</name>
<dbReference type="EMBL" id="BBRZ01000050">
    <property type="protein sequence ID" value="GAM57291.1"/>
    <property type="molecule type" value="Genomic_DNA"/>
</dbReference>
<gene>
    <name evidence="3" type="ORF">JCM19231_1320</name>
</gene>
<dbReference type="AlphaFoldDB" id="A0A0B8NTV4"/>
<dbReference type="Pfam" id="PF00384">
    <property type="entry name" value="Molybdopterin"/>
    <property type="match status" value="1"/>
</dbReference>
<dbReference type="Gene3D" id="3.40.228.10">
    <property type="entry name" value="Dimethylsulfoxide Reductase, domain 2"/>
    <property type="match status" value="1"/>
</dbReference>